<feature type="transmembrane region" description="Helical" evidence="11">
    <location>
        <begin position="371"/>
        <end position="396"/>
    </location>
</feature>
<evidence type="ECO:0000259" key="12">
    <source>
        <dbReference type="PROSITE" id="PS50846"/>
    </source>
</evidence>
<evidence type="ECO:0000313" key="13">
    <source>
        <dbReference type="EMBL" id="TXF91610.1"/>
    </source>
</evidence>
<evidence type="ECO:0000256" key="7">
    <source>
        <dbReference type="ARBA" id="ARBA00022840"/>
    </source>
</evidence>
<dbReference type="GO" id="GO:0005507">
    <property type="term" value="F:copper ion binding"/>
    <property type="evidence" value="ECO:0007669"/>
    <property type="project" value="TreeGrafter"/>
</dbReference>
<dbReference type="InterPro" id="IPR059000">
    <property type="entry name" value="ATPase_P-type_domA"/>
</dbReference>
<dbReference type="PANTHER" id="PTHR43520">
    <property type="entry name" value="ATP7, ISOFORM B"/>
    <property type="match status" value="1"/>
</dbReference>
<dbReference type="InterPro" id="IPR023298">
    <property type="entry name" value="ATPase_P-typ_TM_dom_sf"/>
</dbReference>
<dbReference type="PROSITE" id="PS50846">
    <property type="entry name" value="HMA_2"/>
    <property type="match status" value="1"/>
</dbReference>
<dbReference type="InterPro" id="IPR001757">
    <property type="entry name" value="P_typ_ATPase"/>
</dbReference>
<feature type="transmembrane region" description="Helical" evidence="11">
    <location>
        <begin position="155"/>
        <end position="178"/>
    </location>
</feature>
<evidence type="ECO:0000256" key="8">
    <source>
        <dbReference type="ARBA" id="ARBA00022967"/>
    </source>
</evidence>
<comment type="similarity">
    <text evidence="2 11">Belongs to the cation transport ATPase (P-type) (TC 3.A.3) family. Type IB subfamily.</text>
</comment>
<keyword evidence="6 11" id="KW-0547">Nucleotide-binding</keyword>
<dbReference type="NCBIfam" id="TIGR01525">
    <property type="entry name" value="ATPase-IB_hvy"/>
    <property type="match status" value="1"/>
</dbReference>
<gene>
    <name evidence="13" type="primary">cadA</name>
    <name evidence="13" type="ORF">FUA23_00045</name>
</gene>
<dbReference type="Gene3D" id="3.30.70.100">
    <property type="match status" value="1"/>
</dbReference>
<comment type="subcellular location">
    <subcellularLocation>
        <location evidence="1">Cell membrane</location>
        <topology evidence="1">Multi-pass membrane protein</topology>
    </subcellularLocation>
</comment>
<feature type="transmembrane region" description="Helical" evidence="11">
    <location>
        <begin position="693"/>
        <end position="710"/>
    </location>
</feature>
<evidence type="ECO:0000256" key="4">
    <source>
        <dbReference type="ARBA" id="ARBA00022692"/>
    </source>
</evidence>
<dbReference type="PROSITE" id="PS00154">
    <property type="entry name" value="ATPASE_E1_E2"/>
    <property type="match status" value="1"/>
</dbReference>
<dbReference type="InterPro" id="IPR023299">
    <property type="entry name" value="ATPase_P-typ_cyto_dom_N"/>
</dbReference>
<protein>
    <submittedName>
        <fullName evidence="13">Cadmium-translocating P-type ATPase</fullName>
        <ecNumber evidence="13">3.6.3.3</ecNumber>
    </submittedName>
</protein>
<feature type="transmembrane region" description="Helical" evidence="11">
    <location>
        <begin position="337"/>
        <end position="359"/>
    </location>
</feature>
<feature type="transmembrane region" description="Helical" evidence="11">
    <location>
        <begin position="668"/>
        <end position="687"/>
    </location>
</feature>
<dbReference type="Pfam" id="PF00403">
    <property type="entry name" value="HMA"/>
    <property type="match status" value="1"/>
</dbReference>
<dbReference type="InterPro" id="IPR017969">
    <property type="entry name" value="Heavy-metal-associated_CS"/>
</dbReference>
<dbReference type="InterPro" id="IPR036163">
    <property type="entry name" value="HMA_dom_sf"/>
</dbReference>
<dbReference type="Pfam" id="PF00702">
    <property type="entry name" value="Hydrolase"/>
    <property type="match status" value="1"/>
</dbReference>
<evidence type="ECO:0000256" key="9">
    <source>
        <dbReference type="ARBA" id="ARBA00022989"/>
    </source>
</evidence>
<evidence type="ECO:0000256" key="5">
    <source>
        <dbReference type="ARBA" id="ARBA00022723"/>
    </source>
</evidence>
<dbReference type="GO" id="GO:0043682">
    <property type="term" value="F:P-type divalent copper transporter activity"/>
    <property type="evidence" value="ECO:0007669"/>
    <property type="project" value="TreeGrafter"/>
</dbReference>
<dbReference type="NCBIfam" id="TIGR01512">
    <property type="entry name" value="ATPase-IB2_Cd"/>
    <property type="match status" value="1"/>
</dbReference>
<evidence type="ECO:0000256" key="1">
    <source>
        <dbReference type="ARBA" id="ARBA00004651"/>
    </source>
</evidence>
<dbReference type="PROSITE" id="PS01047">
    <property type="entry name" value="HMA_1"/>
    <property type="match status" value="1"/>
</dbReference>
<dbReference type="Pfam" id="PF00122">
    <property type="entry name" value="E1-E2_ATPase"/>
    <property type="match status" value="1"/>
</dbReference>
<dbReference type="SUPFAM" id="SSF81665">
    <property type="entry name" value="Calcium ATPase, transmembrane domain M"/>
    <property type="match status" value="1"/>
</dbReference>
<dbReference type="PRINTS" id="PR00119">
    <property type="entry name" value="CATATPASE"/>
</dbReference>
<dbReference type="SUPFAM" id="SSF56784">
    <property type="entry name" value="HAD-like"/>
    <property type="match status" value="1"/>
</dbReference>
<feature type="domain" description="HMA" evidence="12">
    <location>
        <begin position="6"/>
        <end position="71"/>
    </location>
</feature>
<dbReference type="PANTHER" id="PTHR43520:SF8">
    <property type="entry name" value="P-TYPE CU(+) TRANSPORTER"/>
    <property type="match status" value="1"/>
</dbReference>
<dbReference type="AlphaFoldDB" id="A0A5C7FLJ5"/>
<dbReference type="InterPro" id="IPR006121">
    <property type="entry name" value="HMA_dom"/>
</dbReference>
<reference evidence="13 14" key="1">
    <citation type="submission" date="2019-08" db="EMBL/GenBank/DDBJ databases">
        <title>Lewinella sp. strain SSH13 Genome sequencing and assembly.</title>
        <authorList>
            <person name="Kim I."/>
        </authorList>
    </citation>
    <scope>NUCLEOTIDE SEQUENCE [LARGE SCALE GENOMIC DNA]</scope>
    <source>
        <strain evidence="13 14">SSH13</strain>
    </source>
</reference>
<dbReference type="NCBIfam" id="TIGR01511">
    <property type="entry name" value="ATPase-IB1_Cu"/>
    <property type="match status" value="1"/>
</dbReference>
<proteinExistence type="inferred from homology"/>
<dbReference type="OrthoDB" id="614385at2"/>
<dbReference type="Proteomes" id="UP000321907">
    <property type="component" value="Unassembled WGS sequence"/>
</dbReference>
<keyword evidence="3 11" id="KW-1003">Cell membrane</keyword>
<dbReference type="FunFam" id="2.70.150.10:FF:000020">
    <property type="entry name" value="Copper-exporting P-type ATPase A"/>
    <property type="match status" value="1"/>
</dbReference>
<dbReference type="SUPFAM" id="SSF55008">
    <property type="entry name" value="HMA, heavy metal-associated domain"/>
    <property type="match status" value="1"/>
</dbReference>
<evidence type="ECO:0000256" key="10">
    <source>
        <dbReference type="ARBA" id="ARBA00023136"/>
    </source>
</evidence>
<evidence type="ECO:0000256" key="6">
    <source>
        <dbReference type="ARBA" id="ARBA00022741"/>
    </source>
</evidence>
<accession>A0A5C7FLJ5</accession>
<keyword evidence="5 11" id="KW-0479">Metal-binding</keyword>
<evidence type="ECO:0000313" key="14">
    <source>
        <dbReference type="Proteomes" id="UP000321907"/>
    </source>
</evidence>
<evidence type="ECO:0000256" key="2">
    <source>
        <dbReference type="ARBA" id="ARBA00006024"/>
    </source>
</evidence>
<dbReference type="InterPro" id="IPR023214">
    <property type="entry name" value="HAD_sf"/>
</dbReference>
<evidence type="ECO:0000256" key="11">
    <source>
        <dbReference type="RuleBase" id="RU362081"/>
    </source>
</evidence>
<evidence type="ECO:0000256" key="3">
    <source>
        <dbReference type="ARBA" id="ARBA00022475"/>
    </source>
</evidence>
<dbReference type="EMBL" id="VOXD01000001">
    <property type="protein sequence ID" value="TXF91610.1"/>
    <property type="molecule type" value="Genomic_DNA"/>
</dbReference>
<dbReference type="GO" id="GO:0060003">
    <property type="term" value="P:copper ion export"/>
    <property type="evidence" value="ECO:0007669"/>
    <property type="project" value="UniProtKB-ARBA"/>
</dbReference>
<dbReference type="Gene3D" id="3.40.1110.10">
    <property type="entry name" value="Calcium-transporting ATPase, cytoplasmic domain N"/>
    <property type="match status" value="1"/>
</dbReference>
<dbReference type="InterPro" id="IPR008250">
    <property type="entry name" value="ATPase_P-typ_transduc_dom_A_sf"/>
</dbReference>
<keyword evidence="7 11" id="KW-0067">ATP-binding</keyword>
<organism evidence="13 14">
    <name type="scientific">Neolewinella aurantiaca</name>
    <dbReference type="NCBI Taxonomy" id="2602767"/>
    <lineage>
        <taxon>Bacteria</taxon>
        <taxon>Pseudomonadati</taxon>
        <taxon>Bacteroidota</taxon>
        <taxon>Saprospiria</taxon>
        <taxon>Saprospirales</taxon>
        <taxon>Lewinellaceae</taxon>
        <taxon>Neolewinella</taxon>
    </lineage>
</organism>
<dbReference type="GO" id="GO:0005886">
    <property type="term" value="C:plasma membrane"/>
    <property type="evidence" value="ECO:0007669"/>
    <property type="project" value="UniProtKB-SubCell"/>
</dbReference>
<comment type="caution">
    <text evidence="13">The sequence shown here is derived from an EMBL/GenBank/DDBJ whole genome shotgun (WGS) entry which is preliminary data.</text>
</comment>
<keyword evidence="4 11" id="KW-0812">Transmembrane</keyword>
<dbReference type="InterPro" id="IPR027256">
    <property type="entry name" value="P-typ_ATPase_IB"/>
</dbReference>
<dbReference type="RefSeq" id="WP_147928651.1">
    <property type="nucleotide sequence ID" value="NZ_VOXD01000001.1"/>
</dbReference>
<feature type="transmembrane region" description="Helical" evidence="11">
    <location>
        <begin position="184"/>
        <end position="202"/>
    </location>
</feature>
<feature type="transmembrane region" description="Helical" evidence="11">
    <location>
        <begin position="124"/>
        <end position="143"/>
    </location>
</feature>
<keyword evidence="14" id="KW-1185">Reference proteome</keyword>
<dbReference type="NCBIfam" id="TIGR01494">
    <property type="entry name" value="ATPase_P-type"/>
    <property type="match status" value="2"/>
</dbReference>
<dbReference type="GO" id="GO:0016887">
    <property type="term" value="F:ATP hydrolysis activity"/>
    <property type="evidence" value="ECO:0007669"/>
    <property type="project" value="InterPro"/>
</dbReference>
<dbReference type="EC" id="3.6.3.3" evidence="13"/>
<keyword evidence="10 11" id="KW-0472">Membrane</keyword>
<dbReference type="InterPro" id="IPR018303">
    <property type="entry name" value="ATPase_P-typ_P_site"/>
</dbReference>
<dbReference type="InterPro" id="IPR036412">
    <property type="entry name" value="HAD-like_sf"/>
</dbReference>
<keyword evidence="9 11" id="KW-1133">Transmembrane helix</keyword>
<dbReference type="SUPFAM" id="SSF81653">
    <property type="entry name" value="Calcium ATPase, transduction domain A"/>
    <property type="match status" value="1"/>
</dbReference>
<dbReference type="GO" id="GO:0055070">
    <property type="term" value="P:copper ion homeostasis"/>
    <property type="evidence" value="ECO:0007669"/>
    <property type="project" value="TreeGrafter"/>
</dbReference>
<dbReference type="Gene3D" id="2.70.150.10">
    <property type="entry name" value="Calcium-transporting ATPase, cytoplasmic transduction domain A"/>
    <property type="match status" value="1"/>
</dbReference>
<dbReference type="GO" id="GO:0005524">
    <property type="term" value="F:ATP binding"/>
    <property type="evidence" value="ECO:0007669"/>
    <property type="project" value="UniProtKB-UniRule"/>
</dbReference>
<feature type="transmembrane region" description="Helical" evidence="11">
    <location>
        <begin position="95"/>
        <end position="112"/>
    </location>
</feature>
<dbReference type="Gene3D" id="3.40.50.1000">
    <property type="entry name" value="HAD superfamily/HAD-like"/>
    <property type="match status" value="1"/>
</dbReference>
<sequence>MNKQREIIELKVDGMDCNNCAMSIQRFLERKGLTDVLVNFQTKEVRFREDNEAIDLATVRAGINRLGFTVLEEDAHDHAGHDHAHEHEGKARRRLLFCAVLTAPLLLAHLLMTFGLEIGLMHNGWVQLALAGPVYAVGGLYFGKSAFAGLRERMLNMDVLIFIGATAAFVYSIVGLVWQDPDYYFFETAATIITLVLIGNWLEARAVERTTTAIGALSDLQEENAQRVTKSGTVVSIPVEDVAIGNRLRVNTGDKVPLDGEILEGAVTVNEAMLTGESMPVEKSVGERVLGGSIITSGQATFAVTAGYKDGTLAKIIDLVKSAQADKPDLQRLADKVSAVFVPVVLVIALLTFLIGWGGGFFTATKALMNAIAVLLISCPCAMGLATPTAVMVGVGRLARLGVLVRGGSTVERFAGIERMVFDKTGTLTTGDLRVGDFTVAEGANEAEVRRIIYDMEQFSSHPIAASITAFLKTTSLAPAAGPLTVSETPGLGLNATDNVGNHYYLGAARKLPAGVNVPANADVILLKNDEFLASLSLADDLRKGARTLVQSLDEAGIETTLLTGDRRAKADAAAKELGIKSVYAEQLPSQKLERIAALSAEKPTAMVGDGINDAAALSRADIGISLGGGSAAALDAAQIVLLRDDLSLLTEGRKVAALTLRTIKESLFWAFSYNIVAIPLAAMGFLNPMWAALFMAFSDVVVIGNAIRLKSRKA</sequence>
<name>A0A5C7FLJ5_9BACT</name>
<keyword evidence="13" id="KW-0378">Hydrolase</keyword>
<keyword evidence="8" id="KW-1278">Translocase</keyword>
<dbReference type="CDD" id="cd00371">
    <property type="entry name" value="HMA"/>
    <property type="match status" value="1"/>
</dbReference>